<comment type="caution">
    <text evidence="1">The sequence shown here is derived from an EMBL/GenBank/DDBJ whole genome shotgun (WGS) entry which is preliminary data.</text>
</comment>
<protein>
    <submittedName>
        <fullName evidence="1">Uncharacterized protein</fullName>
    </submittedName>
</protein>
<dbReference type="Proteomes" id="UP001143910">
    <property type="component" value="Unassembled WGS sequence"/>
</dbReference>
<sequence>METGQGDGVLNLFCRRDETPLIFGNLSGLRVASAIDFGPAVVPNGDGSRASGAVVSHYKTRQKTSLSALPALEMLDQNEAGYFVYCDAPQKTWAMIMREIGADKTSSRLAN</sequence>
<evidence type="ECO:0000313" key="2">
    <source>
        <dbReference type="Proteomes" id="UP001143910"/>
    </source>
</evidence>
<dbReference type="EMBL" id="JANJQO010000595">
    <property type="protein sequence ID" value="KAJ2976347.1"/>
    <property type="molecule type" value="Genomic_DNA"/>
</dbReference>
<keyword evidence="2" id="KW-1185">Reference proteome</keyword>
<name>A0ACC1NAP5_9HYPO</name>
<organism evidence="1 2">
    <name type="scientific">Zarea fungicola</name>
    <dbReference type="NCBI Taxonomy" id="93591"/>
    <lineage>
        <taxon>Eukaryota</taxon>
        <taxon>Fungi</taxon>
        <taxon>Dikarya</taxon>
        <taxon>Ascomycota</taxon>
        <taxon>Pezizomycotina</taxon>
        <taxon>Sordariomycetes</taxon>
        <taxon>Hypocreomycetidae</taxon>
        <taxon>Hypocreales</taxon>
        <taxon>Cordycipitaceae</taxon>
        <taxon>Zarea</taxon>
    </lineage>
</organism>
<reference evidence="1" key="1">
    <citation type="submission" date="2022-08" db="EMBL/GenBank/DDBJ databases">
        <title>Genome Sequence of Lecanicillium fungicola.</title>
        <authorList>
            <person name="Buettner E."/>
        </authorList>
    </citation>
    <scope>NUCLEOTIDE SEQUENCE</scope>
    <source>
        <strain evidence="1">Babe33</strain>
    </source>
</reference>
<proteinExistence type="predicted"/>
<accession>A0ACC1NAP5</accession>
<evidence type="ECO:0000313" key="1">
    <source>
        <dbReference type="EMBL" id="KAJ2976347.1"/>
    </source>
</evidence>
<gene>
    <name evidence="1" type="ORF">NQ176_g5005</name>
</gene>